<dbReference type="EMBL" id="CP113836">
    <property type="protein sequence ID" value="WAL66820.1"/>
    <property type="molecule type" value="Genomic_DNA"/>
</dbReference>
<dbReference type="InterPro" id="IPR000182">
    <property type="entry name" value="GNAT_dom"/>
</dbReference>
<name>A0ABY7B3D2_9PSEU</name>
<evidence type="ECO:0000259" key="1">
    <source>
        <dbReference type="PROSITE" id="PS51186"/>
    </source>
</evidence>
<dbReference type="RefSeq" id="WP_268756944.1">
    <property type="nucleotide sequence ID" value="NZ_CP113836.1"/>
</dbReference>
<gene>
    <name evidence="2" type="ORF">ORV05_03125</name>
</gene>
<keyword evidence="3" id="KW-1185">Reference proteome</keyword>
<evidence type="ECO:0000313" key="3">
    <source>
        <dbReference type="Proteomes" id="UP001163203"/>
    </source>
</evidence>
<protein>
    <submittedName>
        <fullName evidence="2">GNAT family N-acetyltransferase</fullName>
    </submittedName>
</protein>
<organism evidence="2 3">
    <name type="scientific">Amycolatopsis cynarae</name>
    <dbReference type="NCBI Taxonomy" id="2995223"/>
    <lineage>
        <taxon>Bacteria</taxon>
        <taxon>Bacillati</taxon>
        <taxon>Actinomycetota</taxon>
        <taxon>Actinomycetes</taxon>
        <taxon>Pseudonocardiales</taxon>
        <taxon>Pseudonocardiaceae</taxon>
        <taxon>Amycolatopsis</taxon>
    </lineage>
</organism>
<dbReference type="Gene3D" id="3.40.630.30">
    <property type="match status" value="1"/>
</dbReference>
<accession>A0ABY7B3D2</accession>
<dbReference type="InterPro" id="IPR016181">
    <property type="entry name" value="Acyl_CoA_acyltransferase"/>
</dbReference>
<dbReference type="SUPFAM" id="SSF55729">
    <property type="entry name" value="Acyl-CoA N-acyltransferases (Nat)"/>
    <property type="match status" value="1"/>
</dbReference>
<reference evidence="2" key="1">
    <citation type="submission" date="2022-11" db="EMBL/GenBank/DDBJ databases">
        <authorList>
            <person name="Mo P."/>
        </authorList>
    </citation>
    <scope>NUCLEOTIDE SEQUENCE</scope>
    <source>
        <strain evidence="2">HUAS 11-8</strain>
    </source>
</reference>
<dbReference type="Pfam" id="PF00583">
    <property type="entry name" value="Acetyltransf_1"/>
    <property type="match status" value="1"/>
</dbReference>
<feature type="domain" description="N-acetyltransferase" evidence="1">
    <location>
        <begin position="3"/>
        <end position="167"/>
    </location>
</feature>
<sequence>MSIEIRPGSESDYPTVLSWFDEAVEWLVARGSDGQWGTEPWTGNPEREKRVREFVGGGGLYIGEADGIPVGALVLGERLPYTPPVDEPELYVVLLLTSRRRKGHGVGSELLAFAKEEAGRRGIGLLRVDCWSGGDGKLVEYYRSQGFTPTVEVPVRDTTVQVFEYRL</sequence>
<dbReference type="PROSITE" id="PS51186">
    <property type="entry name" value="GNAT"/>
    <property type="match status" value="1"/>
</dbReference>
<dbReference type="Proteomes" id="UP001163203">
    <property type="component" value="Chromosome"/>
</dbReference>
<evidence type="ECO:0000313" key="2">
    <source>
        <dbReference type="EMBL" id="WAL66820.1"/>
    </source>
</evidence>
<dbReference type="CDD" id="cd04301">
    <property type="entry name" value="NAT_SF"/>
    <property type="match status" value="1"/>
</dbReference>
<proteinExistence type="predicted"/>